<organism evidence="1 2">
    <name type="scientific">Sphingobacterium humi</name>
    <dbReference type="NCBI Taxonomy" id="1796905"/>
    <lineage>
        <taxon>Bacteria</taxon>
        <taxon>Pseudomonadati</taxon>
        <taxon>Bacteroidota</taxon>
        <taxon>Sphingobacteriia</taxon>
        <taxon>Sphingobacteriales</taxon>
        <taxon>Sphingobacteriaceae</taxon>
        <taxon>Sphingobacterium</taxon>
    </lineage>
</organism>
<comment type="caution">
    <text evidence="1">The sequence shown here is derived from an EMBL/GenBank/DDBJ whole genome shotgun (WGS) entry which is preliminary data.</text>
</comment>
<accession>A0A6N8KUR4</accession>
<dbReference type="AlphaFoldDB" id="A0A6N8KUR4"/>
<proteinExistence type="predicted"/>
<evidence type="ECO:0000313" key="2">
    <source>
        <dbReference type="Proteomes" id="UP000435036"/>
    </source>
</evidence>
<sequence>MFRVCQQAQAQDEPAAYEVLANQANFWNPHADKPASIFVNMAYIRQEPSSRSQLIDSLAIGTPITFLDAEAINPTLIRGMLLPWQRIRYHKNNQAKEGYIWIGSVSLDQQKDEQSGLTFMHGFAWASVQDENNYYWVEAKVLDKQNQLLNSKGFAYFPSDQSYTTMELHNNRGLLHSKNILEIFFSGEACGISTETFTLSWNGSQLYELPKTMGVSDAGIFYYGEELKYSKQKVEGKQLIFKDIIQGEVIDETAEEPKYKETKKQERYTWDGQKYQLL</sequence>
<dbReference type="Proteomes" id="UP000435036">
    <property type="component" value="Unassembled WGS sequence"/>
</dbReference>
<gene>
    <name evidence="1" type="ORF">GQF63_04185</name>
</gene>
<name>A0A6N8KUR4_9SPHI</name>
<protein>
    <recommendedName>
        <fullName evidence="3">SH3 domain-containing protein</fullName>
    </recommendedName>
</protein>
<evidence type="ECO:0008006" key="3">
    <source>
        <dbReference type="Google" id="ProtNLM"/>
    </source>
</evidence>
<evidence type="ECO:0000313" key="1">
    <source>
        <dbReference type="EMBL" id="MVZ61213.1"/>
    </source>
</evidence>
<dbReference type="EMBL" id="WSQA01000002">
    <property type="protein sequence ID" value="MVZ61213.1"/>
    <property type="molecule type" value="Genomic_DNA"/>
</dbReference>
<dbReference type="OrthoDB" id="743724at2"/>
<keyword evidence="2" id="KW-1185">Reference proteome</keyword>
<reference evidence="1 2" key="1">
    <citation type="submission" date="2019-12" db="EMBL/GenBank/DDBJ databases">
        <authorList>
            <person name="Dong K."/>
        </authorList>
    </citation>
    <scope>NUCLEOTIDE SEQUENCE [LARGE SCALE GENOMIC DNA]</scope>
    <source>
        <strain evidence="1 2">JCM 31225</strain>
    </source>
</reference>